<feature type="non-terminal residue" evidence="2">
    <location>
        <position position="58"/>
    </location>
</feature>
<dbReference type="EMBL" id="JASCZI010183757">
    <property type="protein sequence ID" value="MED6189678.1"/>
    <property type="molecule type" value="Genomic_DNA"/>
</dbReference>
<feature type="region of interest" description="Disordered" evidence="1">
    <location>
        <begin position="36"/>
        <end position="58"/>
    </location>
</feature>
<evidence type="ECO:0000256" key="1">
    <source>
        <dbReference type="SAM" id="MobiDB-lite"/>
    </source>
</evidence>
<evidence type="ECO:0000313" key="3">
    <source>
        <dbReference type="Proteomes" id="UP001341840"/>
    </source>
</evidence>
<reference evidence="2 3" key="1">
    <citation type="journal article" date="2023" name="Plants (Basel)">
        <title>Bridging the Gap: Combining Genomics and Transcriptomics Approaches to Understand Stylosanthes scabra, an Orphan Legume from the Brazilian Caatinga.</title>
        <authorList>
            <person name="Ferreira-Neto J.R.C."/>
            <person name="da Silva M.D."/>
            <person name="Binneck E."/>
            <person name="de Melo N.F."/>
            <person name="da Silva R.H."/>
            <person name="de Melo A.L.T.M."/>
            <person name="Pandolfi V."/>
            <person name="Bustamante F.O."/>
            <person name="Brasileiro-Vidal A.C."/>
            <person name="Benko-Iseppon A.M."/>
        </authorList>
    </citation>
    <scope>NUCLEOTIDE SEQUENCE [LARGE SCALE GENOMIC DNA]</scope>
    <source>
        <tissue evidence="2">Leaves</tissue>
    </source>
</reference>
<comment type="caution">
    <text evidence="2">The sequence shown here is derived from an EMBL/GenBank/DDBJ whole genome shotgun (WGS) entry which is preliminary data.</text>
</comment>
<name>A0ABU6WZ53_9FABA</name>
<evidence type="ECO:0000313" key="2">
    <source>
        <dbReference type="EMBL" id="MED6189678.1"/>
    </source>
</evidence>
<dbReference type="Proteomes" id="UP001341840">
    <property type="component" value="Unassembled WGS sequence"/>
</dbReference>
<protein>
    <submittedName>
        <fullName evidence="2">Uncharacterized protein</fullName>
    </submittedName>
</protein>
<gene>
    <name evidence="2" type="ORF">PIB30_098415</name>
</gene>
<sequence length="58" mass="6491">MNSDSGAKEQKTVKITPVQPSNSNLRYSEFVFGIKGNNDNNRRHDLGINGINKNPEDM</sequence>
<proteinExistence type="predicted"/>
<feature type="region of interest" description="Disordered" evidence="1">
    <location>
        <begin position="1"/>
        <end position="21"/>
    </location>
</feature>
<feature type="compositionally biased region" description="Basic and acidic residues" evidence="1">
    <location>
        <begin position="1"/>
        <end position="12"/>
    </location>
</feature>
<keyword evidence="3" id="KW-1185">Reference proteome</keyword>
<accession>A0ABU6WZ53</accession>
<organism evidence="2 3">
    <name type="scientific">Stylosanthes scabra</name>
    <dbReference type="NCBI Taxonomy" id="79078"/>
    <lineage>
        <taxon>Eukaryota</taxon>
        <taxon>Viridiplantae</taxon>
        <taxon>Streptophyta</taxon>
        <taxon>Embryophyta</taxon>
        <taxon>Tracheophyta</taxon>
        <taxon>Spermatophyta</taxon>
        <taxon>Magnoliopsida</taxon>
        <taxon>eudicotyledons</taxon>
        <taxon>Gunneridae</taxon>
        <taxon>Pentapetalae</taxon>
        <taxon>rosids</taxon>
        <taxon>fabids</taxon>
        <taxon>Fabales</taxon>
        <taxon>Fabaceae</taxon>
        <taxon>Papilionoideae</taxon>
        <taxon>50 kb inversion clade</taxon>
        <taxon>dalbergioids sensu lato</taxon>
        <taxon>Dalbergieae</taxon>
        <taxon>Pterocarpus clade</taxon>
        <taxon>Stylosanthes</taxon>
    </lineage>
</organism>